<dbReference type="AlphaFoldDB" id="A0A5C1AIU0"/>
<proteinExistence type="predicted"/>
<keyword evidence="2" id="KW-1185">Reference proteome</keyword>
<dbReference type="InterPro" id="IPR021889">
    <property type="entry name" value="DUF3500"/>
</dbReference>
<dbReference type="Proteomes" id="UP000324974">
    <property type="component" value="Chromosome"/>
</dbReference>
<accession>A0A5C1AIU0</accession>
<gene>
    <name evidence="1" type="ORF">PX52LOC_04928</name>
</gene>
<evidence type="ECO:0000313" key="2">
    <source>
        <dbReference type="Proteomes" id="UP000324974"/>
    </source>
</evidence>
<protein>
    <recommendedName>
        <fullName evidence="3">DUF3500 domain-containing protein</fullName>
    </recommendedName>
</protein>
<dbReference type="PANTHER" id="PTHR37489">
    <property type="entry name" value="DUF3500 DOMAIN-CONTAINING PROTEIN"/>
    <property type="match status" value="1"/>
</dbReference>
<name>A0A5C1AIU0_9BACT</name>
<sequence length="351" mass="38831">MLMTRREWVGATVAAAFAGRMAMARDKAAAPVGQTMTTAAQRFLEAMPAAQKGKAMFAFDNEERFNWHFVPLNDVATKSSTREGVPLEDMSKEAQTAALDMMRAGMSEEGFKWAEAIRQRENILAEFEPMNAWYRKPGWYFFTVYGKPAATGRWGWRVEGHHLAVSYTVVDGEVVSTTPFFMGLNPVTIMQGAKKGERNVITPCEDLGRALFKSLDPDQQKVALLAKHLPEVAGRTAHAPEDLPKGLSASKMTAAQQKNLVALLAHYMGRMPAGLAKTETDRLTAAGIDRISFVYTGEPEPGKRHTYAVQGPTFLVHYLNEQNDCHKNPANHIHSIYRSLKNDFGGVTPKA</sequence>
<evidence type="ECO:0008006" key="3">
    <source>
        <dbReference type="Google" id="ProtNLM"/>
    </source>
</evidence>
<dbReference type="KEGG" id="lrs:PX52LOC_04928"/>
<reference evidence="2" key="1">
    <citation type="submission" date="2019-08" db="EMBL/GenBank/DDBJ databases">
        <title>Limnoglobus roseus gen. nov., sp. nov., a novel freshwater planctomycete with a giant genome from the family Gemmataceae.</title>
        <authorList>
            <person name="Kulichevskaya I.S."/>
            <person name="Naumoff D.G."/>
            <person name="Miroshnikov K."/>
            <person name="Ivanova A."/>
            <person name="Philippov D.A."/>
            <person name="Hakobyan A."/>
            <person name="Rijpstra I.C."/>
            <person name="Sinninghe Damste J.S."/>
            <person name="Liesack W."/>
            <person name="Dedysh S.N."/>
        </authorList>
    </citation>
    <scope>NUCLEOTIDE SEQUENCE [LARGE SCALE GENOMIC DNA]</scope>
    <source>
        <strain evidence="2">PX52</strain>
    </source>
</reference>
<dbReference type="RefSeq" id="WP_149112469.1">
    <property type="nucleotide sequence ID" value="NZ_CP042425.1"/>
</dbReference>
<dbReference type="Pfam" id="PF12006">
    <property type="entry name" value="DUF3500"/>
    <property type="match status" value="1"/>
</dbReference>
<evidence type="ECO:0000313" key="1">
    <source>
        <dbReference type="EMBL" id="QEL17916.1"/>
    </source>
</evidence>
<dbReference type="PANTHER" id="PTHR37489:SF1">
    <property type="entry name" value="DUF3500 DOMAIN-CONTAINING PROTEIN"/>
    <property type="match status" value="1"/>
</dbReference>
<dbReference type="OrthoDB" id="581140at2"/>
<organism evidence="1 2">
    <name type="scientific">Limnoglobus roseus</name>
    <dbReference type="NCBI Taxonomy" id="2598579"/>
    <lineage>
        <taxon>Bacteria</taxon>
        <taxon>Pseudomonadati</taxon>
        <taxon>Planctomycetota</taxon>
        <taxon>Planctomycetia</taxon>
        <taxon>Gemmatales</taxon>
        <taxon>Gemmataceae</taxon>
        <taxon>Limnoglobus</taxon>
    </lineage>
</organism>
<dbReference type="EMBL" id="CP042425">
    <property type="protein sequence ID" value="QEL17916.1"/>
    <property type="molecule type" value="Genomic_DNA"/>
</dbReference>